<evidence type="ECO:0000313" key="1">
    <source>
        <dbReference type="EMBL" id="KAK2973361.1"/>
    </source>
</evidence>
<dbReference type="Proteomes" id="UP001187471">
    <property type="component" value="Unassembled WGS sequence"/>
</dbReference>
<sequence length="173" mass="19116">MKIPCFADLNGSLAVVVSSLVPFVDVAVDVYLMEDVGGGIESWVKKYSVGPIEGMARLRGCLTGGMMVAEDVEGKAFLYDPETGRVEHLEVGQVKRNSLAVFNYTESMVVIKDAKSQPFEPLEEKMLETMNRHGLHVKLLQGRDGEIQYGYVDDGRINIVDLNLLFSSDDDEP</sequence>
<dbReference type="EMBL" id="JAVXUO010002426">
    <property type="protein sequence ID" value="KAK2973361.1"/>
    <property type="molecule type" value="Genomic_DNA"/>
</dbReference>
<dbReference type="AlphaFoldDB" id="A0AA88R5Y7"/>
<gene>
    <name evidence="1" type="ORF">RJ640_015116</name>
</gene>
<reference evidence="1" key="1">
    <citation type="submission" date="2022-12" db="EMBL/GenBank/DDBJ databases">
        <title>Draft genome assemblies for two species of Escallonia (Escalloniales).</title>
        <authorList>
            <person name="Chanderbali A."/>
            <person name="Dervinis C."/>
            <person name="Anghel I."/>
            <person name="Soltis D."/>
            <person name="Soltis P."/>
            <person name="Zapata F."/>
        </authorList>
    </citation>
    <scope>NUCLEOTIDE SEQUENCE</scope>
    <source>
        <strain evidence="1">UCBG92.1500</strain>
        <tissue evidence="1">Leaf</tissue>
    </source>
</reference>
<protein>
    <submittedName>
        <fullName evidence="1">Uncharacterized protein</fullName>
    </submittedName>
</protein>
<proteinExistence type="predicted"/>
<name>A0AA88R5Y7_9ASTE</name>
<comment type="caution">
    <text evidence="1">The sequence shown here is derived from an EMBL/GenBank/DDBJ whole genome shotgun (WGS) entry which is preliminary data.</text>
</comment>
<evidence type="ECO:0000313" key="2">
    <source>
        <dbReference type="Proteomes" id="UP001187471"/>
    </source>
</evidence>
<organism evidence="1 2">
    <name type="scientific">Escallonia rubra</name>
    <dbReference type="NCBI Taxonomy" id="112253"/>
    <lineage>
        <taxon>Eukaryota</taxon>
        <taxon>Viridiplantae</taxon>
        <taxon>Streptophyta</taxon>
        <taxon>Embryophyta</taxon>
        <taxon>Tracheophyta</taxon>
        <taxon>Spermatophyta</taxon>
        <taxon>Magnoliopsida</taxon>
        <taxon>eudicotyledons</taxon>
        <taxon>Gunneridae</taxon>
        <taxon>Pentapetalae</taxon>
        <taxon>asterids</taxon>
        <taxon>campanulids</taxon>
        <taxon>Escalloniales</taxon>
        <taxon>Escalloniaceae</taxon>
        <taxon>Escallonia</taxon>
    </lineage>
</organism>
<accession>A0AA88R5Y7</accession>
<keyword evidence="2" id="KW-1185">Reference proteome</keyword>